<evidence type="ECO:0000313" key="5">
    <source>
        <dbReference type="Ensembl" id="ENSMMOP00000009617.1"/>
    </source>
</evidence>
<organism evidence="5 6">
    <name type="scientific">Mola mola</name>
    <name type="common">Ocean sunfish</name>
    <name type="synonym">Tetraodon mola</name>
    <dbReference type="NCBI Taxonomy" id="94237"/>
    <lineage>
        <taxon>Eukaryota</taxon>
        <taxon>Metazoa</taxon>
        <taxon>Chordata</taxon>
        <taxon>Craniata</taxon>
        <taxon>Vertebrata</taxon>
        <taxon>Euteleostomi</taxon>
        <taxon>Actinopterygii</taxon>
        <taxon>Neopterygii</taxon>
        <taxon>Teleostei</taxon>
        <taxon>Neoteleostei</taxon>
        <taxon>Acanthomorphata</taxon>
        <taxon>Eupercaria</taxon>
        <taxon>Tetraodontiformes</taxon>
        <taxon>Molidae</taxon>
        <taxon>Mola</taxon>
    </lineage>
</organism>
<protein>
    <recommendedName>
        <fullName evidence="4">Prokaryotic-type class I peptide chain release factors domain-containing protein</fullName>
    </recommendedName>
</protein>
<dbReference type="Gene3D" id="3.30.160.20">
    <property type="match status" value="1"/>
</dbReference>
<dbReference type="PROSITE" id="PS00745">
    <property type="entry name" value="RF_PROK_I"/>
    <property type="match status" value="1"/>
</dbReference>
<evidence type="ECO:0000256" key="3">
    <source>
        <dbReference type="ARBA" id="ARBA00022917"/>
    </source>
</evidence>
<reference evidence="5" key="1">
    <citation type="submission" date="2025-08" db="UniProtKB">
        <authorList>
            <consortium name="Ensembl"/>
        </authorList>
    </citation>
    <scope>IDENTIFICATION</scope>
</reference>
<dbReference type="InterPro" id="IPR005139">
    <property type="entry name" value="PCRF"/>
</dbReference>
<dbReference type="Gene3D" id="3.30.70.1660">
    <property type="match status" value="1"/>
</dbReference>
<sequence>MAYRGALNFLLKGKECVCSPWIPGVLKASHVIGQTGRFNRKHWARITRTLYTAAPLMVAKLLSVDELFAKSSLQGYLKKMETDYSECLKVINIDGTEEQCSEDELRAKRTRVSMLAPLVHSIRELEAKQKEIAETEALLKDEDPALRELAAMERESCVQDIQELSKKIFELLIPEEEADLSDLVLEVTAGVGGQEAMLFTAEVFDMYQGYAQHNGWSFDILEHMTSDIGGLRHASASITGPQTYKKMKFEAGVHRVQRVPKTEKQGRMHTSTMTVAVLPQPTEISFKINPKDLRIDTKRASGAGGQHVNTTDSAVRIVHLPTVMKWEGIPALRAKLYNMKLEEETSKRYNQRKIQIGTKGRSEKIRTYNFAQDRITDHRIGMTIHDIKSFLLGEDLLDQMNSYLEDFSNQETLMELLEEHQQEGS</sequence>
<dbReference type="InterPro" id="IPR045853">
    <property type="entry name" value="Pep_chain_release_fac_I_sf"/>
</dbReference>
<dbReference type="Ensembl" id="ENSMMOT00000009786.1">
    <property type="protein sequence ID" value="ENSMMOP00000009617.1"/>
    <property type="gene ID" value="ENSMMOG00000007451.1"/>
</dbReference>
<dbReference type="FunFam" id="3.30.70.1660:FF:000004">
    <property type="entry name" value="Peptide chain release factor 1"/>
    <property type="match status" value="1"/>
</dbReference>
<dbReference type="PANTHER" id="PTHR43804">
    <property type="entry name" value="LD18447P"/>
    <property type="match status" value="1"/>
</dbReference>
<evidence type="ECO:0000256" key="2">
    <source>
        <dbReference type="ARBA" id="ARBA00022481"/>
    </source>
</evidence>
<keyword evidence="2" id="KW-0488">Methylation</keyword>
<evidence type="ECO:0000256" key="1">
    <source>
        <dbReference type="ARBA" id="ARBA00010835"/>
    </source>
</evidence>
<keyword evidence="3" id="KW-0648">Protein biosynthesis</keyword>
<proteinExistence type="inferred from homology"/>
<dbReference type="SUPFAM" id="SSF75620">
    <property type="entry name" value="Release factor"/>
    <property type="match status" value="1"/>
</dbReference>
<reference evidence="5" key="2">
    <citation type="submission" date="2025-09" db="UniProtKB">
        <authorList>
            <consortium name="Ensembl"/>
        </authorList>
    </citation>
    <scope>IDENTIFICATION</scope>
</reference>
<dbReference type="AlphaFoldDB" id="A0A3Q3WC60"/>
<dbReference type="PANTHER" id="PTHR43804:SF3">
    <property type="entry name" value="PEPTIDE CHAIN RELEASE FACTOR 1-LIKE, MITOCHONDRIAL"/>
    <property type="match status" value="1"/>
</dbReference>
<dbReference type="Pfam" id="PF03462">
    <property type="entry name" value="PCRF"/>
    <property type="match status" value="1"/>
</dbReference>
<dbReference type="OMA" id="MERESCV"/>
<dbReference type="InterPro" id="IPR000352">
    <property type="entry name" value="Pep_chain_release_fac_I"/>
</dbReference>
<dbReference type="Proteomes" id="UP000261620">
    <property type="component" value="Unplaced"/>
</dbReference>
<dbReference type="GO" id="GO:0005739">
    <property type="term" value="C:mitochondrion"/>
    <property type="evidence" value="ECO:0007669"/>
    <property type="project" value="TreeGrafter"/>
</dbReference>
<comment type="similarity">
    <text evidence="1">Belongs to the prokaryotic/mitochondrial release factor family.</text>
</comment>
<dbReference type="GO" id="GO:0070126">
    <property type="term" value="P:mitochondrial translational termination"/>
    <property type="evidence" value="ECO:0007669"/>
    <property type="project" value="TreeGrafter"/>
</dbReference>
<dbReference type="FunFam" id="3.30.70.1660:FF:000011">
    <property type="entry name" value="Peptide chain release factor 1-like, mitochondrial"/>
    <property type="match status" value="1"/>
</dbReference>
<dbReference type="GO" id="GO:0003747">
    <property type="term" value="F:translation release factor activity"/>
    <property type="evidence" value="ECO:0007669"/>
    <property type="project" value="InterPro"/>
</dbReference>
<evidence type="ECO:0000313" key="6">
    <source>
        <dbReference type="Proteomes" id="UP000261620"/>
    </source>
</evidence>
<name>A0A3Q3WC60_MOLML</name>
<dbReference type="SMART" id="SM00937">
    <property type="entry name" value="PCRF"/>
    <property type="match status" value="1"/>
</dbReference>
<dbReference type="STRING" id="94237.ENSMMOP00000009617"/>
<keyword evidence="6" id="KW-1185">Reference proteome</keyword>
<dbReference type="Gene3D" id="6.10.140.1950">
    <property type="match status" value="1"/>
</dbReference>
<dbReference type="InterPro" id="IPR050057">
    <property type="entry name" value="Prokaryotic/Mito_RF"/>
</dbReference>
<accession>A0A3Q3WC60</accession>
<dbReference type="Pfam" id="PF00472">
    <property type="entry name" value="RF-1"/>
    <property type="match status" value="1"/>
</dbReference>
<feature type="domain" description="Prokaryotic-type class I peptide chain release factors" evidence="4">
    <location>
        <begin position="299"/>
        <end position="315"/>
    </location>
</feature>
<evidence type="ECO:0000259" key="4">
    <source>
        <dbReference type="PROSITE" id="PS00745"/>
    </source>
</evidence>